<dbReference type="Pfam" id="PF13560">
    <property type="entry name" value="HTH_31"/>
    <property type="match status" value="1"/>
</dbReference>
<proteinExistence type="predicted"/>
<dbReference type="EMBL" id="JBHTIR010004232">
    <property type="protein sequence ID" value="MFD0856718.1"/>
    <property type="molecule type" value="Genomic_DNA"/>
</dbReference>
<evidence type="ECO:0000313" key="2">
    <source>
        <dbReference type="EMBL" id="MFD0856718.1"/>
    </source>
</evidence>
<dbReference type="SUPFAM" id="SSF47413">
    <property type="entry name" value="lambda repressor-like DNA-binding domains"/>
    <property type="match status" value="1"/>
</dbReference>
<sequence length="271" mass="31023">MPIVRDPLDPKISMWHFLAYYLRFMREKEGLSLTQWGKVIGAARSTVSNMEAGRHRLQEDHARIIDRTYGTGRLIELLLWYAQAAHDPDWFRQYSKYEEQASLVKIYNGEFIPLPLQTDEYTWAYVQETDTKDPEALQGTRVKRKRAMLDREDPPYLMVLIHESVLASVVGGPAVMKDQLKYLLKLVMVPTMSVRVVPFTAGAHRGCDGSFQVISLDGRDIAYAGAQNGGRLIEEPSEAREFSFKFDRISAKALPEDGSRALIEQYVERYS</sequence>
<comment type="caution">
    <text evidence="2">The sequence shown here is derived from an EMBL/GenBank/DDBJ whole genome shotgun (WGS) entry which is preliminary data.</text>
</comment>
<evidence type="ECO:0000313" key="3">
    <source>
        <dbReference type="Proteomes" id="UP001597083"/>
    </source>
</evidence>
<keyword evidence="3" id="KW-1185">Reference proteome</keyword>
<organism evidence="2 3">
    <name type="scientific">Actinomadura adrarensis</name>
    <dbReference type="NCBI Taxonomy" id="1819600"/>
    <lineage>
        <taxon>Bacteria</taxon>
        <taxon>Bacillati</taxon>
        <taxon>Actinomycetota</taxon>
        <taxon>Actinomycetes</taxon>
        <taxon>Streptosporangiales</taxon>
        <taxon>Thermomonosporaceae</taxon>
        <taxon>Actinomadura</taxon>
    </lineage>
</organism>
<evidence type="ECO:0000259" key="1">
    <source>
        <dbReference type="PROSITE" id="PS50943"/>
    </source>
</evidence>
<dbReference type="CDD" id="cd00093">
    <property type="entry name" value="HTH_XRE"/>
    <property type="match status" value="1"/>
</dbReference>
<accession>A0ABW3CQN5</accession>
<dbReference type="InterPro" id="IPR010982">
    <property type="entry name" value="Lambda_DNA-bd_dom_sf"/>
</dbReference>
<dbReference type="PROSITE" id="PS50943">
    <property type="entry name" value="HTH_CROC1"/>
    <property type="match status" value="1"/>
</dbReference>
<protein>
    <submittedName>
        <fullName evidence="2">Helix-turn-helix domain-containing protein</fullName>
    </submittedName>
</protein>
<dbReference type="Gene3D" id="1.10.260.40">
    <property type="entry name" value="lambda repressor-like DNA-binding domains"/>
    <property type="match status" value="1"/>
</dbReference>
<dbReference type="InterPro" id="IPR043917">
    <property type="entry name" value="DUF5753"/>
</dbReference>
<gene>
    <name evidence="2" type="ORF">ACFQ07_31085</name>
</gene>
<reference evidence="3" key="1">
    <citation type="journal article" date="2019" name="Int. J. Syst. Evol. Microbiol.">
        <title>The Global Catalogue of Microorganisms (GCM) 10K type strain sequencing project: providing services to taxonomists for standard genome sequencing and annotation.</title>
        <authorList>
            <consortium name="The Broad Institute Genomics Platform"/>
            <consortium name="The Broad Institute Genome Sequencing Center for Infectious Disease"/>
            <person name="Wu L."/>
            <person name="Ma J."/>
        </authorList>
    </citation>
    <scope>NUCLEOTIDE SEQUENCE [LARGE SCALE GENOMIC DNA]</scope>
    <source>
        <strain evidence="3">JCM 31696</strain>
    </source>
</reference>
<name>A0ABW3CQN5_9ACTN</name>
<feature type="domain" description="HTH cro/C1-type" evidence="1">
    <location>
        <begin position="22"/>
        <end position="77"/>
    </location>
</feature>
<dbReference type="InterPro" id="IPR001387">
    <property type="entry name" value="Cro/C1-type_HTH"/>
</dbReference>
<dbReference type="Proteomes" id="UP001597083">
    <property type="component" value="Unassembled WGS sequence"/>
</dbReference>
<dbReference type="Pfam" id="PF19054">
    <property type="entry name" value="DUF5753"/>
    <property type="match status" value="1"/>
</dbReference>